<keyword evidence="1" id="KW-0808">Transferase</keyword>
<dbReference type="Proteomes" id="UP000321570">
    <property type="component" value="Unassembled WGS sequence"/>
</dbReference>
<protein>
    <recommendedName>
        <fullName evidence="2">Pyrimidine nucleoside phosphorylase C-terminal domain-containing protein</fullName>
    </recommendedName>
</protein>
<feature type="domain" description="Pyrimidine nucleoside phosphorylase C-terminal" evidence="2">
    <location>
        <begin position="84"/>
        <end position="158"/>
    </location>
</feature>
<dbReference type="InterPro" id="IPR036566">
    <property type="entry name" value="PYNP-like_C_sf"/>
</dbReference>
<sequence length="173" mass="19109">MLSAATIESNVSEASKMMLQTLHNGKAREAMAKMLVGQGVSSELAEIICSPPPQECPDVIDYYLEKMGKMANTKTPIKAPRKGYISEIDARAVGQVVWRLGAGRDKPEDLIDHTVGVRLLKQVGDYIEKDEAWCIIYHKNKELDSQLIIMIKAAISILDEATPNSDVVIEIIQ</sequence>
<dbReference type="GO" id="GO:0004645">
    <property type="term" value="F:1,4-alpha-oligoglucan phosphorylase activity"/>
    <property type="evidence" value="ECO:0007669"/>
    <property type="project" value="InterPro"/>
</dbReference>
<dbReference type="EMBL" id="CABIJS010000111">
    <property type="protein sequence ID" value="VUZ43433.1"/>
    <property type="molecule type" value="Genomic_DNA"/>
</dbReference>
<dbReference type="GO" id="GO:0006213">
    <property type="term" value="P:pyrimidine nucleoside metabolic process"/>
    <property type="evidence" value="ECO:0007669"/>
    <property type="project" value="InterPro"/>
</dbReference>
<evidence type="ECO:0000256" key="1">
    <source>
        <dbReference type="ARBA" id="ARBA00022679"/>
    </source>
</evidence>
<dbReference type="GO" id="GO:0006206">
    <property type="term" value="P:pyrimidine nucleobase metabolic process"/>
    <property type="evidence" value="ECO:0007669"/>
    <property type="project" value="InterPro"/>
</dbReference>
<evidence type="ECO:0000259" key="2">
    <source>
        <dbReference type="SMART" id="SM00941"/>
    </source>
</evidence>
<keyword evidence="4" id="KW-1185">Reference proteome</keyword>
<dbReference type="SMART" id="SM00941">
    <property type="entry name" value="PYNP_C"/>
    <property type="match status" value="1"/>
</dbReference>
<dbReference type="PANTHER" id="PTHR10515:SF0">
    <property type="entry name" value="THYMIDINE PHOSPHORYLASE"/>
    <property type="match status" value="1"/>
</dbReference>
<organism evidence="3 4">
    <name type="scientific">Hymenolepis diminuta</name>
    <name type="common">Rat tapeworm</name>
    <dbReference type="NCBI Taxonomy" id="6216"/>
    <lineage>
        <taxon>Eukaryota</taxon>
        <taxon>Metazoa</taxon>
        <taxon>Spiralia</taxon>
        <taxon>Lophotrochozoa</taxon>
        <taxon>Platyhelminthes</taxon>
        <taxon>Cestoda</taxon>
        <taxon>Eucestoda</taxon>
        <taxon>Cyclophyllidea</taxon>
        <taxon>Hymenolepididae</taxon>
        <taxon>Hymenolepis</taxon>
    </lineage>
</organism>
<proteinExistence type="predicted"/>
<dbReference type="GO" id="GO:0016763">
    <property type="term" value="F:pentosyltransferase activity"/>
    <property type="evidence" value="ECO:0007669"/>
    <property type="project" value="InterPro"/>
</dbReference>
<reference evidence="3 4" key="1">
    <citation type="submission" date="2019-07" db="EMBL/GenBank/DDBJ databases">
        <authorList>
            <person name="Jastrzebski P J."/>
            <person name="Paukszto L."/>
            <person name="Jastrzebski P J."/>
        </authorList>
    </citation>
    <scope>NUCLEOTIDE SEQUENCE [LARGE SCALE GENOMIC DNA]</scope>
    <source>
        <strain evidence="3 4">WMS-il1</strain>
    </source>
</reference>
<accession>A0A564YA44</accession>
<name>A0A564YA44_HYMDI</name>
<dbReference type="Pfam" id="PF07831">
    <property type="entry name" value="PYNP_C"/>
    <property type="match status" value="1"/>
</dbReference>
<evidence type="ECO:0000313" key="3">
    <source>
        <dbReference type="EMBL" id="VUZ43433.1"/>
    </source>
</evidence>
<dbReference type="SUPFAM" id="SSF54680">
    <property type="entry name" value="Pyrimidine nucleoside phosphorylase C-terminal domain"/>
    <property type="match status" value="1"/>
</dbReference>
<dbReference type="InterPro" id="IPR000053">
    <property type="entry name" value="Thymidine/pyrmidine_PPase"/>
</dbReference>
<dbReference type="PANTHER" id="PTHR10515">
    <property type="entry name" value="THYMIDINE PHOSPHORYLASE"/>
    <property type="match status" value="1"/>
</dbReference>
<evidence type="ECO:0000313" key="4">
    <source>
        <dbReference type="Proteomes" id="UP000321570"/>
    </source>
</evidence>
<dbReference type="GO" id="GO:0005829">
    <property type="term" value="C:cytosol"/>
    <property type="evidence" value="ECO:0007669"/>
    <property type="project" value="TreeGrafter"/>
</dbReference>
<dbReference type="InterPro" id="IPR013102">
    <property type="entry name" value="PYNP_C"/>
</dbReference>
<gene>
    <name evidence="3" type="ORF">WMSIL1_LOCUS4108</name>
</gene>
<dbReference type="AlphaFoldDB" id="A0A564YA44"/>
<dbReference type="Gene3D" id="3.90.1170.30">
    <property type="entry name" value="Pyrimidine nucleoside phosphorylase-like, C-terminal domain"/>
    <property type="match status" value="1"/>
</dbReference>